<dbReference type="Proteomes" id="UP000011547">
    <property type="component" value="Chromosome"/>
</dbReference>
<comment type="cofactor">
    <cofactor evidence="1">
        <name>Zn(2+)</name>
        <dbReference type="ChEBI" id="CHEBI:29105"/>
    </cofactor>
</comment>
<dbReference type="GO" id="GO:0030313">
    <property type="term" value="C:cell envelope"/>
    <property type="evidence" value="ECO:0007669"/>
    <property type="project" value="UniProtKB-SubCell"/>
</dbReference>
<dbReference type="EMBL" id="CP003803">
    <property type="protein sequence ID" value="AGF47153.1"/>
    <property type="molecule type" value="Genomic_DNA"/>
</dbReference>
<dbReference type="PROSITE" id="PS51782">
    <property type="entry name" value="LYSM"/>
    <property type="match status" value="1"/>
</dbReference>
<dbReference type="InterPro" id="IPR011055">
    <property type="entry name" value="Dup_hybrid_motif"/>
</dbReference>
<dbReference type="InterPro" id="IPR050570">
    <property type="entry name" value="Cell_wall_metabolism_enzyme"/>
</dbReference>
<name>M1L323_9PROT</name>
<dbReference type="GO" id="GO:0004222">
    <property type="term" value="F:metalloendopeptidase activity"/>
    <property type="evidence" value="ECO:0007669"/>
    <property type="project" value="TreeGrafter"/>
</dbReference>
<evidence type="ECO:0000256" key="4">
    <source>
        <dbReference type="ARBA" id="ARBA00022723"/>
    </source>
</evidence>
<sequence>MINFFLRKSILTIATIIAISTTLGMVRYHQANKIQNLPPLRIIKGEENLNQYSHKILETNDHIQPYINETTVRNGDTLSIILKRLKVSNSKEILKFLSANKNAKNMLRLLSGKPILAATDSLGNLIWLKYLHIPSSEQKGQIVSKYILLARDKNNIYTVTEKTESSKKQIRVAFGNINTSLFEATEYNGIPNFIAVQMADILKNKVDFLRGLRSGDHFIVIYEIQTLNGYLLGSGKVLAMEFKNHDKLYNAVWFDNNGKDKGSYYDFEGNNLQNAFLRNAVKFSRISSTFGRRLHPINKTWVDHKGVDYVAPAGTPIYATADGIVDFVGWQNGYGKVTILKHDNKYSTLYAHQSRIDPKILKGKKVYQGQLLGYVGSTGWATGPHLHYELRINNKPVNPLSVDLPTSKKIEQTNIENFKKKIAFYQTQINFLAKFNNETIKIAFNN</sequence>
<keyword evidence="10" id="KW-1185">Reference proteome</keyword>
<evidence type="ECO:0000256" key="3">
    <source>
        <dbReference type="ARBA" id="ARBA00022670"/>
    </source>
</evidence>
<evidence type="ECO:0000313" key="10">
    <source>
        <dbReference type="Proteomes" id="UP000011547"/>
    </source>
</evidence>
<dbReference type="GO" id="GO:0006508">
    <property type="term" value="P:proteolysis"/>
    <property type="evidence" value="ECO:0007669"/>
    <property type="project" value="UniProtKB-KW"/>
</dbReference>
<evidence type="ECO:0000256" key="2">
    <source>
        <dbReference type="ARBA" id="ARBA00004196"/>
    </source>
</evidence>
<evidence type="ECO:0000256" key="7">
    <source>
        <dbReference type="ARBA" id="ARBA00023049"/>
    </source>
</evidence>
<keyword evidence="6" id="KW-0862">Zinc</keyword>
<evidence type="ECO:0000313" key="9">
    <source>
        <dbReference type="EMBL" id="AGF47153.1"/>
    </source>
</evidence>
<dbReference type="Gene3D" id="2.70.70.10">
    <property type="entry name" value="Glucose Permease (Domain IIA)"/>
    <property type="match status" value="1"/>
</dbReference>
<protein>
    <submittedName>
        <fullName evidence="9">Metalloendopeptidase</fullName>
    </submittedName>
</protein>
<dbReference type="InterPro" id="IPR016047">
    <property type="entry name" value="M23ase_b-sheet_dom"/>
</dbReference>
<dbReference type="InterPro" id="IPR018392">
    <property type="entry name" value="LysM"/>
</dbReference>
<keyword evidence="7" id="KW-0482">Metalloprotease</keyword>
<dbReference type="HOGENOM" id="CLU_026846_4_1_4"/>
<gene>
    <name evidence="9" type="ORF">CDSE_0031</name>
</gene>
<dbReference type="Pfam" id="PF19425">
    <property type="entry name" value="Csd3_N2"/>
    <property type="match status" value="1"/>
</dbReference>
<dbReference type="KEGG" id="kde:CDSE_0031"/>
<dbReference type="AlphaFoldDB" id="M1L323"/>
<dbReference type="CDD" id="cd12797">
    <property type="entry name" value="M23_peptidase"/>
    <property type="match status" value="1"/>
</dbReference>
<dbReference type="OrthoDB" id="9815245at2"/>
<evidence type="ECO:0000259" key="8">
    <source>
        <dbReference type="PROSITE" id="PS51782"/>
    </source>
</evidence>
<comment type="subcellular location">
    <subcellularLocation>
        <location evidence="2">Cell envelope</location>
    </subcellularLocation>
</comment>
<dbReference type="PATRIC" id="fig|1208919.3.peg.595"/>
<accession>M1L323</accession>
<evidence type="ECO:0000256" key="6">
    <source>
        <dbReference type="ARBA" id="ARBA00022833"/>
    </source>
</evidence>
<dbReference type="InterPro" id="IPR045834">
    <property type="entry name" value="Csd3_N2"/>
</dbReference>
<organism evidence="9 10">
    <name type="scientific">Candidatus Kinetoplastidibacterium desouzai TCC079E</name>
    <dbReference type="NCBI Taxonomy" id="1208919"/>
    <lineage>
        <taxon>Bacteria</taxon>
        <taxon>Pseudomonadati</taxon>
        <taxon>Pseudomonadota</taxon>
        <taxon>Betaproteobacteria</taxon>
        <taxon>Candidatus Kinetoplastidibacterium</taxon>
    </lineage>
</organism>
<proteinExistence type="predicted"/>
<dbReference type="eggNOG" id="COG0739">
    <property type="taxonomic scope" value="Bacteria"/>
</dbReference>
<evidence type="ECO:0000256" key="5">
    <source>
        <dbReference type="ARBA" id="ARBA00022801"/>
    </source>
</evidence>
<feature type="domain" description="LysM" evidence="8">
    <location>
        <begin position="68"/>
        <end position="117"/>
    </location>
</feature>
<dbReference type="PANTHER" id="PTHR21666">
    <property type="entry name" value="PEPTIDASE-RELATED"/>
    <property type="match status" value="1"/>
</dbReference>
<dbReference type="PANTHER" id="PTHR21666:SF288">
    <property type="entry name" value="CELL DIVISION PROTEIN YTFB"/>
    <property type="match status" value="1"/>
</dbReference>
<dbReference type="RefSeq" id="WP_015396564.1">
    <property type="nucleotide sequence ID" value="NC_020294.1"/>
</dbReference>
<keyword evidence="4" id="KW-0479">Metal-binding</keyword>
<dbReference type="SUPFAM" id="SSF51261">
    <property type="entry name" value="Duplicated hybrid motif"/>
    <property type="match status" value="1"/>
</dbReference>
<dbReference type="GO" id="GO:0046872">
    <property type="term" value="F:metal ion binding"/>
    <property type="evidence" value="ECO:0007669"/>
    <property type="project" value="UniProtKB-KW"/>
</dbReference>
<dbReference type="Pfam" id="PF01551">
    <property type="entry name" value="Peptidase_M23"/>
    <property type="match status" value="1"/>
</dbReference>
<dbReference type="STRING" id="1208919.CDSE_0031"/>
<keyword evidence="3" id="KW-0645">Protease</keyword>
<reference evidence="9 10" key="1">
    <citation type="journal article" date="2013" name="Genome Biol. Evol.">
        <title>Genome evolution and phylogenomic analysis of candidatus kinetoplastibacterium, the betaproteobacterial endosymbionts of strigomonas and angomonas.</title>
        <authorList>
            <person name="Alves J.M."/>
            <person name="Serrano M.G."/>
            <person name="Maia da Silva F."/>
            <person name="Voegtly L.J."/>
            <person name="Matveyev A.V."/>
            <person name="Teixeira M.M."/>
            <person name="Camargo E.P."/>
            <person name="Buck G.A."/>
        </authorList>
    </citation>
    <scope>NUCLEOTIDE SEQUENCE [LARGE SCALE GENOMIC DNA]</scope>
    <source>
        <strain evidence="9 10">TCC079E</strain>
    </source>
</reference>
<evidence type="ECO:0000256" key="1">
    <source>
        <dbReference type="ARBA" id="ARBA00001947"/>
    </source>
</evidence>
<keyword evidence="5" id="KW-0378">Hydrolase</keyword>
<dbReference type="Gene3D" id="3.10.450.350">
    <property type="match status" value="2"/>
</dbReference>